<protein>
    <recommendedName>
        <fullName evidence="3">USP domain-containing protein</fullName>
    </recommendedName>
</protein>
<comment type="caution">
    <text evidence="1">The sequence shown here is derived from an EMBL/GenBank/DDBJ whole genome shotgun (WGS) entry which is preliminary data.</text>
</comment>
<evidence type="ECO:0000313" key="2">
    <source>
        <dbReference type="Proteomes" id="UP000023152"/>
    </source>
</evidence>
<dbReference type="EMBL" id="ASPP01011087">
    <property type="protein sequence ID" value="ETO22040.1"/>
    <property type="molecule type" value="Genomic_DNA"/>
</dbReference>
<dbReference type="OrthoDB" id="2020758at2759"/>
<dbReference type="InterPro" id="IPR038765">
    <property type="entry name" value="Papain-like_cys_pep_sf"/>
</dbReference>
<sequence>MSSDEQWHCMDDSCVDEVPLRSVLSKNAYLLFYVRNEPKVPYRSPPSSPKPKSASPFAYSSNYLSRSSSKLFDNTSQTQQHNASEWIGGESNLFKLSNLLFKNIKSNDKDNKVSKEQLKDIVSTANNNYCTNLWQCFGECVFIFLRKKMCECNEKHLSNALLCVVDKTKQEEKKLRNEQNESELINKKRSDY</sequence>
<dbReference type="Proteomes" id="UP000023152">
    <property type="component" value="Unassembled WGS sequence"/>
</dbReference>
<gene>
    <name evidence="1" type="ORF">RFI_15164</name>
</gene>
<evidence type="ECO:0000313" key="1">
    <source>
        <dbReference type="EMBL" id="ETO22040.1"/>
    </source>
</evidence>
<dbReference type="AlphaFoldDB" id="X6N6Y9"/>
<organism evidence="1 2">
    <name type="scientific">Reticulomyxa filosa</name>
    <dbReference type="NCBI Taxonomy" id="46433"/>
    <lineage>
        <taxon>Eukaryota</taxon>
        <taxon>Sar</taxon>
        <taxon>Rhizaria</taxon>
        <taxon>Retaria</taxon>
        <taxon>Foraminifera</taxon>
        <taxon>Monothalamids</taxon>
        <taxon>Reticulomyxidae</taxon>
        <taxon>Reticulomyxa</taxon>
    </lineage>
</organism>
<evidence type="ECO:0008006" key="3">
    <source>
        <dbReference type="Google" id="ProtNLM"/>
    </source>
</evidence>
<reference evidence="1 2" key="1">
    <citation type="journal article" date="2013" name="Curr. Biol.">
        <title>The Genome of the Foraminiferan Reticulomyxa filosa.</title>
        <authorList>
            <person name="Glockner G."/>
            <person name="Hulsmann N."/>
            <person name="Schleicher M."/>
            <person name="Noegel A.A."/>
            <person name="Eichinger L."/>
            <person name="Gallinger C."/>
            <person name="Pawlowski J."/>
            <person name="Sierra R."/>
            <person name="Euteneuer U."/>
            <person name="Pillet L."/>
            <person name="Moustafa A."/>
            <person name="Platzer M."/>
            <person name="Groth M."/>
            <person name="Szafranski K."/>
            <person name="Schliwa M."/>
        </authorList>
    </citation>
    <scope>NUCLEOTIDE SEQUENCE [LARGE SCALE GENOMIC DNA]</scope>
</reference>
<dbReference type="Gene3D" id="3.90.70.10">
    <property type="entry name" value="Cysteine proteinases"/>
    <property type="match status" value="1"/>
</dbReference>
<dbReference type="SUPFAM" id="SSF54001">
    <property type="entry name" value="Cysteine proteinases"/>
    <property type="match status" value="1"/>
</dbReference>
<feature type="non-terminal residue" evidence="1">
    <location>
        <position position="192"/>
    </location>
</feature>
<name>X6N6Y9_RETFI</name>
<keyword evidence="2" id="KW-1185">Reference proteome</keyword>
<proteinExistence type="predicted"/>
<accession>X6N6Y9</accession>